<accession>A0A383EFB8</accession>
<dbReference type="AlphaFoldDB" id="A0A383EFB8"/>
<dbReference type="EMBL" id="UINC01225457">
    <property type="protein sequence ID" value="SVE55537.1"/>
    <property type="molecule type" value="Genomic_DNA"/>
</dbReference>
<feature type="region of interest" description="Disordered" evidence="1">
    <location>
        <begin position="1"/>
        <end position="22"/>
    </location>
</feature>
<name>A0A383EFB8_9ZZZZ</name>
<sequence>MTSRKVQQKRAKRARVSKSKRKLRNIGLDQLSQQVSALKNFRKVEVNNQTDLNQFIEHLDPNEYGKTWGLNDANSELKEKMDKIVADELNRQKDEQRVAKNIDPDQVSETGNLEFGESTVETETEPEEKSGNFNFGQ</sequence>
<feature type="region of interest" description="Disordered" evidence="1">
    <location>
        <begin position="95"/>
        <end position="137"/>
    </location>
</feature>
<reference evidence="2" key="1">
    <citation type="submission" date="2018-05" db="EMBL/GenBank/DDBJ databases">
        <authorList>
            <person name="Lanie J.A."/>
            <person name="Ng W.-L."/>
            <person name="Kazmierczak K.M."/>
            <person name="Andrzejewski T.M."/>
            <person name="Davidsen T.M."/>
            <person name="Wayne K.J."/>
            <person name="Tettelin H."/>
            <person name="Glass J.I."/>
            <person name="Rusch D."/>
            <person name="Podicherti R."/>
            <person name="Tsui H.-C.T."/>
            <person name="Winkler M.E."/>
        </authorList>
    </citation>
    <scope>NUCLEOTIDE SEQUENCE</scope>
</reference>
<proteinExistence type="predicted"/>
<evidence type="ECO:0000313" key="2">
    <source>
        <dbReference type="EMBL" id="SVE55537.1"/>
    </source>
</evidence>
<protein>
    <submittedName>
        <fullName evidence="2">Uncharacterized protein</fullName>
    </submittedName>
</protein>
<evidence type="ECO:0000256" key="1">
    <source>
        <dbReference type="SAM" id="MobiDB-lite"/>
    </source>
</evidence>
<organism evidence="2">
    <name type="scientific">marine metagenome</name>
    <dbReference type="NCBI Taxonomy" id="408172"/>
    <lineage>
        <taxon>unclassified sequences</taxon>
        <taxon>metagenomes</taxon>
        <taxon>ecological metagenomes</taxon>
    </lineage>
</organism>
<gene>
    <name evidence="2" type="ORF">METZ01_LOCUS508391</name>
</gene>